<dbReference type="RefSeq" id="WP_357362819.1">
    <property type="nucleotide sequence ID" value="NZ_CP109527.1"/>
</dbReference>
<keyword evidence="2" id="KW-1185">Reference proteome</keyword>
<reference evidence="1 2" key="1">
    <citation type="submission" date="2022-10" db="EMBL/GenBank/DDBJ databases">
        <title>The complete genomes of actinobacterial strains from the NBC collection.</title>
        <authorList>
            <person name="Joergensen T.S."/>
            <person name="Alvarez Arevalo M."/>
            <person name="Sterndorff E.B."/>
            <person name="Faurdal D."/>
            <person name="Vuksanovic O."/>
            <person name="Mourched A.-S."/>
            <person name="Charusanti P."/>
            <person name="Shaw S."/>
            <person name="Blin K."/>
            <person name="Weber T."/>
        </authorList>
    </citation>
    <scope>NUCLEOTIDE SEQUENCE [LARGE SCALE GENOMIC DNA]</scope>
    <source>
        <strain evidence="1 2">NBC_01413</strain>
    </source>
</reference>
<dbReference type="InterPro" id="IPR002347">
    <property type="entry name" value="SDR_fam"/>
</dbReference>
<dbReference type="SUPFAM" id="SSF51735">
    <property type="entry name" value="NAD(P)-binding Rossmann-fold domains"/>
    <property type="match status" value="1"/>
</dbReference>
<dbReference type="EMBL" id="CP109527">
    <property type="protein sequence ID" value="WTY34530.1"/>
    <property type="molecule type" value="Genomic_DNA"/>
</dbReference>
<evidence type="ECO:0000313" key="1">
    <source>
        <dbReference type="EMBL" id="WTY34530.1"/>
    </source>
</evidence>
<dbReference type="Proteomes" id="UP001621418">
    <property type="component" value="Chromosome"/>
</dbReference>
<dbReference type="PANTHER" id="PTHR44656">
    <property type="entry name" value="DEHYDROGENASE/REDUCTASE SDR FAMILY MEMBER 12"/>
    <property type="match status" value="1"/>
</dbReference>
<dbReference type="Pfam" id="PF00106">
    <property type="entry name" value="adh_short"/>
    <property type="match status" value="1"/>
</dbReference>
<sequence>MTTHLPSFIDSALDRTVVPGYSRIGFQVRSRGWPPFAPQALRGRTAMVTGANSGIGKAIAVGLAELGAAVILVVRNTARGISAAAEIAEAVPGALVQVRRCDVADLADVRDFAADFVGRADQVDILVHNAGVMPTTRTESRQGYELCVATHVLGPLLLTEMLSPALQRAGDAQVVLMSSGGMYAQAVHPDDLEYRTGDYRGATAYARSKRMQVALTPMLAERYFGAGIAVHSMHPGWVNTPGVATSLPRFRALTGPLLRTPAQGADTAIWLAATDGLPSGLFWHDRMPRPEHYSRRTIESAADRDRLWEFCASATGVTAGKP</sequence>
<dbReference type="PANTHER" id="PTHR44656:SF7">
    <property type="entry name" value="DEHYDROGENASE_REDUCTASE SDR FAMILY MEMBER 12"/>
    <property type="match status" value="1"/>
</dbReference>
<gene>
    <name evidence="1" type="ORF">OG308_24860</name>
</gene>
<name>A0ABZ1N3R9_9NOCA</name>
<protein>
    <submittedName>
        <fullName evidence="1">SDR family NAD(P)-dependent oxidoreductase</fullName>
    </submittedName>
</protein>
<dbReference type="Gene3D" id="3.40.50.720">
    <property type="entry name" value="NAD(P)-binding Rossmann-like Domain"/>
    <property type="match status" value="1"/>
</dbReference>
<accession>A0ABZ1N3R9</accession>
<evidence type="ECO:0000313" key="2">
    <source>
        <dbReference type="Proteomes" id="UP001621418"/>
    </source>
</evidence>
<dbReference type="PRINTS" id="PR00081">
    <property type="entry name" value="GDHRDH"/>
</dbReference>
<dbReference type="InterPro" id="IPR052992">
    <property type="entry name" value="SDR_member_12"/>
</dbReference>
<dbReference type="InterPro" id="IPR036291">
    <property type="entry name" value="NAD(P)-bd_dom_sf"/>
</dbReference>
<proteinExistence type="predicted"/>
<organism evidence="1 2">
    <name type="scientific">Nocardia salmonicida</name>
    <dbReference type="NCBI Taxonomy" id="53431"/>
    <lineage>
        <taxon>Bacteria</taxon>
        <taxon>Bacillati</taxon>
        <taxon>Actinomycetota</taxon>
        <taxon>Actinomycetes</taxon>
        <taxon>Mycobacteriales</taxon>
        <taxon>Nocardiaceae</taxon>
        <taxon>Nocardia</taxon>
    </lineage>
</organism>